<dbReference type="EMBL" id="FRAC01000021">
    <property type="protein sequence ID" value="SHL00984.1"/>
    <property type="molecule type" value="Genomic_DNA"/>
</dbReference>
<dbReference type="Gene3D" id="3.40.50.1820">
    <property type="entry name" value="alpha/beta hydrolase"/>
    <property type="match status" value="1"/>
</dbReference>
<feature type="domain" description="Serine aminopeptidase S33" evidence="1">
    <location>
        <begin position="18"/>
        <end position="282"/>
    </location>
</feature>
<dbReference type="PANTHER" id="PTHR11614">
    <property type="entry name" value="PHOSPHOLIPASE-RELATED"/>
    <property type="match status" value="1"/>
</dbReference>
<organism evidence="2 3">
    <name type="scientific">Anaerocolumna jejuensis DSM 15929</name>
    <dbReference type="NCBI Taxonomy" id="1121322"/>
    <lineage>
        <taxon>Bacteria</taxon>
        <taxon>Bacillati</taxon>
        <taxon>Bacillota</taxon>
        <taxon>Clostridia</taxon>
        <taxon>Lachnospirales</taxon>
        <taxon>Lachnospiraceae</taxon>
        <taxon>Anaerocolumna</taxon>
    </lineage>
</organism>
<dbReference type="RefSeq" id="WP_073278502.1">
    <property type="nucleotide sequence ID" value="NZ_FRAC01000021.1"/>
</dbReference>
<dbReference type="InterPro" id="IPR022742">
    <property type="entry name" value="Hydrolase_4"/>
</dbReference>
<dbReference type="AlphaFoldDB" id="A0A1M6X4Z7"/>
<evidence type="ECO:0000259" key="1">
    <source>
        <dbReference type="Pfam" id="PF12146"/>
    </source>
</evidence>
<proteinExistence type="predicted"/>
<keyword evidence="3" id="KW-1185">Reference proteome</keyword>
<name>A0A1M6X4Z7_9FIRM</name>
<dbReference type="InterPro" id="IPR051044">
    <property type="entry name" value="MAG_DAG_Lipase"/>
</dbReference>
<dbReference type="Proteomes" id="UP000184386">
    <property type="component" value="Unassembled WGS sequence"/>
</dbReference>
<keyword evidence="2" id="KW-0378">Hydrolase</keyword>
<evidence type="ECO:0000313" key="3">
    <source>
        <dbReference type="Proteomes" id="UP000184386"/>
    </source>
</evidence>
<reference evidence="2 3" key="1">
    <citation type="submission" date="2016-11" db="EMBL/GenBank/DDBJ databases">
        <authorList>
            <person name="Jaros S."/>
            <person name="Januszkiewicz K."/>
            <person name="Wedrychowicz H."/>
        </authorList>
    </citation>
    <scope>NUCLEOTIDE SEQUENCE [LARGE SCALE GENOMIC DNA]</scope>
    <source>
        <strain evidence="2 3">DSM 15929</strain>
    </source>
</reference>
<dbReference type="Pfam" id="PF12146">
    <property type="entry name" value="Hydrolase_4"/>
    <property type="match status" value="1"/>
</dbReference>
<accession>A0A1M6X4Z7</accession>
<evidence type="ECO:0000313" key="2">
    <source>
        <dbReference type="EMBL" id="SHL00984.1"/>
    </source>
</evidence>
<dbReference type="InterPro" id="IPR029058">
    <property type="entry name" value="AB_hydrolase_fold"/>
</dbReference>
<sequence length="300" mass="33967">MDGIKIHGYVISPDPGVQVKGIVQIAHGMAETSERYERFAAFLAGLGYHVYIHDHRGHGKTAENLDNVGYLADKDGFMWLVKDMHHLTVIIRKKYPSLPLFLLGHSMGSFASQRYAMEYGKELSGLILMGSNGNQGIMLKAGRLIAAREAGKTGRRTKSEKMNNLLFGGFNKLFSPNRTDFDWLSRDEEEVDKYIKDPYCGTVFTSGFYHDFIIGLMVIEKKKNRKKVPKDLPVLIISGDRDPVGRCGKGVKNLYQIYKKTGVNDITLKLYPEARHELLNELNREQVTDDIASWIKDHTK</sequence>
<dbReference type="SUPFAM" id="SSF53474">
    <property type="entry name" value="alpha/beta-Hydrolases"/>
    <property type="match status" value="1"/>
</dbReference>
<dbReference type="OrthoDB" id="9806902at2"/>
<dbReference type="GO" id="GO:0016787">
    <property type="term" value="F:hydrolase activity"/>
    <property type="evidence" value="ECO:0007669"/>
    <property type="project" value="UniProtKB-KW"/>
</dbReference>
<dbReference type="STRING" id="1121322.SAMN02745136_03886"/>
<gene>
    <name evidence="2" type="ORF">SAMN02745136_03886</name>
</gene>
<protein>
    <submittedName>
        <fullName evidence="2">Lysophospholipase, alpha-beta hydrolase superfamily</fullName>
    </submittedName>
</protein>